<gene>
    <name evidence="2" type="ORF">S06H3_65040</name>
</gene>
<name>X1Q983_9ZZZZ</name>
<dbReference type="EMBL" id="BARV01043641">
    <property type="protein sequence ID" value="GAI65012.1"/>
    <property type="molecule type" value="Genomic_DNA"/>
</dbReference>
<accession>X1Q983</accession>
<evidence type="ECO:0000313" key="2">
    <source>
        <dbReference type="EMBL" id="GAI65012.1"/>
    </source>
</evidence>
<protein>
    <submittedName>
        <fullName evidence="2">Uncharacterized protein</fullName>
    </submittedName>
</protein>
<evidence type="ECO:0000256" key="1">
    <source>
        <dbReference type="SAM" id="MobiDB-lite"/>
    </source>
</evidence>
<organism evidence="2">
    <name type="scientific">marine sediment metagenome</name>
    <dbReference type="NCBI Taxonomy" id="412755"/>
    <lineage>
        <taxon>unclassified sequences</taxon>
        <taxon>metagenomes</taxon>
        <taxon>ecological metagenomes</taxon>
    </lineage>
</organism>
<feature type="region of interest" description="Disordered" evidence="1">
    <location>
        <begin position="48"/>
        <end position="91"/>
    </location>
</feature>
<dbReference type="AlphaFoldDB" id="X1Q983"/>
<feature type="non-terminal residue" evidence="2">
    <location>
        <position position="1"/>
    </location>
</feature>
<sequence length="106" mass="11194">VQAHALEEGLKAFGQALARSKSSDDTQQALARASSALLRAAEILDKTAESTSTGAAVVSSQQKPTVTPVPEAGTGHPEKPPFETTSWNTARRRAEALIEEGEVRPE</sequence>
<feature type="non-terminal residue" evidence="2">
    <location>
        <position position="106"/>
    </location>
</feature>
<comment type="caution">
    <text evidence="2">The sequence shown here is derived from an EMBL/GenBank/DDBJ whole genome shotgun (WGS) entry which is preliminary data.</text>
</comment>
<feature type="compositionally biased region" description="Polar residues" evidence="1">
    <location>
        <begin position="49"/>
        <end position="65"/>
    </location>
</feature>
<proteinExistence type="predicted"/>
<reference evidence="2" key="1">
    <citation type="journal article" date="2014" name="Front. Microbiol.">
        <title>High frequency of phylogenetically diverse reductive dehalogenase-homologous genes in deep subseafloor sedimentary metagenomes.</title>
        <authorList>
            <person name="Kawai M."/>
            <person name="Futagami T."/>
            <person name="Toyoda A."/>
            <person name="Takaki Y."/>
            <person name="Nishi S."/>
            <person name="Hori S."/>
            <person name="Arai W."/>
            <person name="Tsubouchi T."/>
            <person name="Morono Y."/>
            <person name="Uchiyama I."/>
            <person name="Ito T."/>
            <person name="Fujiyama A."/>
            <person name="Inagaki F."/>
            <person name="Takami H."/>
        </authorList>
    </citation>
    <scope>NUCLEOTIDE SEQUENCE</scope>
    <source>
        <strain evidence="2">Expedition CK06-06</strain>
    </source>
</reference>